<evidence type="ECO:0000313" key="1">
    <source>
        <dbReference type="EMBL" id="BDS09582.1"/>
    </source>
</evidence>
<name>A0A915VKA0_9BACT</name>
<dbReference type="Proteomes" id="UP001060919">
    <property type="component" value="Chromosome"/>
</dbReference>
<proteinExistence type="predicted"/>
<dbReference type="AlphaFoldDB" id="A0A915VKA0"/>
<reference evidence="1" key="1">
    <citation type="submission" date="2022-09" db="EMBL/GenBank/DDBJ databases">
        <title>Aureispira anguillicida sp. nov., isolated from Leptocephalus of Japanese eel Anguilla japonica.</title>
        <authorList>
            <person name="Yuasa K."/>
            <person name="Mekata T."/>
            <person name="Ikunari K."/>
        </authorList>
    </citation>
    <scope>NUCLEOTIDE SEQUENCE</scope>
    <source>
        <strain evidence="1">EL160426</strain>
    </source>
</reference>
<evidence type="ECO:0000313" key="2">
    <source>
        <dbReference type="Proteomes" id="UP001060919"/>
    </source>
</evidence>
<protein>
    <submittedName>
        <fullName evidence="1">Uncharacterized protein</fullName>
    </submittedName>
</protein>
<dbReference type="RefSeq" id="WP_264790957.1">
    <property type="nucleotide sequence ID" value="NZ_AP026867.1"/>
</dbReference>
<organism evidence="1 2">
    <name type="scientific">Aureispira anguillae</name>
    <dbReference type="NCBI Taxonomy" id="2864201"/>
    <lineage>
        <taxon>Bacteria</taxon>
        <taxon>Pseudomonadati</taxon>
        <taxon>Bacteroidota</taxon>
        <taxon>Saprospiria</taxon>
        <taxon>Saprospirales</taxon>
        <taxon>Saprospiraceae</taxon>
        <taxon>Aureispira</taxon>
    </lineage>
</organism>
<dbReference type="KEGG" id="aup:AsAng_0002860"/>
<accession>A0A915VKA0</accession>
<gene>
    <name evidence="1" type="ORF">AsAng_0002860</name>
</gene>
<keyword evidence="2" id="KW-1185">Reference proteome</keyword>
<sequence length="215" mass="25504">MSYKNNRQLSFISSYDEGMSELEKTHLDKLISELYNLEEYLEYLYSDILNVNDLGFSFKSSIHPNVYDYSNEMAEICVRIKYKCSQLEHHEAMGWITHALLCFDNLIFFYINDCLEETVNKIPKQSLERDNYTHLNEKGDPYNIIGTYFESIYQYRSKLVHPYFIDDNGRKSHKPISKSTKRHYIKLTVELFLKEALGVLLTKYKEHFQITTPTT</sequence>
<dbReference type="EMBL" id="AP026867">
    <property type="protein sequence ID" value="BDS09582.1"/>
    <property type="molecule type" value="Genomic_DNA"/>
</dbReference>